<dbReference type="EMBL" id="PQXL01000107">
    <property type="protein sequence ID" value="THV51551.1"/>
    <property type="molecule type" value="Genomic_DNA"/>
</dbReference>
<gene>
    <name evidence="1" type="ORF">BGAL_0107g00240</name>
</gene>
<accession>A0A4S8R3D8</accession>
<organism evidence="1 2">
    <name type="scientific">Botrytis galanthina</name>
    <dbReference type="NCBI Taxonomy" id="278940"/>
    <lineage>
        <taxon>Eukaryota</taxon>
        <taxon>Fungi</taxon>
        <taxon>Dikarya</taxon>
        <taxon>Ascomycota</taxon>
        <taxon>Pezizomycotina</taxon>
        <taxon>Leotiomycetes</taxon>
        <taxon>Helotiales</taxon>
        <taxon>Sclerotiniaceae</taxon>
        <taxon>Botrytis</taxon>
    </lineage>
</organism>
<proteinExistence type="predicted"/>
<dbReference type="OrthoDB" id="3473352at2759"/>
<protein>
    <submittedName>
        <fullName evidence="1">Uncharacterized protein</fullName>
    </submittedName>
</protein>
<evidence type="ECO:0000313" key="1">
    <source>
        <dbReference type="EMBL" id="THV51551.1"/>
    </source>
</evidence>
<evidence type="ECO:0000313" key="2">
    <source>
        <dbReference type="Proteomes" id="UP000308671"/>
    </source>
</evidence>
<name>A0A4S8R3D8_9HELO</name>
<keyword evidence="2" id="KW-1185">Reference proteome</keyword>
<dbReference type="AlphaFoldDB" id="A0A4S8R3D8"/>
<reference evidence="1 2" key="1">
    <citation type="submission" date="2017-12" db="EMBL/GenBank/DDBJ databases">
        <title>Comparative genomics of Botrytis spp.</title>
        <authorList>
            <person name="Valero-Jimenez C.A."/>
            <person name="Tapia P."/>
            <person name="Veloso J."/>
            <person name="Silva-Moreno E."/>
            <person name="Staats M."/>
            <person name="Valdes J.H."/>
            <person name="Van Kan J.A.L."/>
        </authorList>
    </citation>
    <scope>NUCLEOTIDE SEQUENCE [LARGE SCALE GENOMIC DNA]</scope>
    <source>
        <strain evidence="1 2">MUCL435</strain>
    </source>
</reference>
<comment type="caution">
    <text evidence="1">The sequence shown here is derived from an EMBL/GenBank/DDBJ whole genome shotgun (WGS) entry which is preliminary data.</text>
</comment>
<sequence>MATKLRRGSSTNFATTNENVATAKELESKTDSFGYMLEMKLTEKYAEFEHRANGVISLTARAEVMWALVIDTARYYSIPKEEVNLEVIRCRFIMSQGPQIFEDCYCEWCAGTPETREQDSRLVGKKPGCIRKYLKDSQTPLYF</sequence>
<dbReference type="Proteomes" id="UP000308671">
    <property type="component" value="Unassembled WGS sequence"/>
</dbReference>